<comment type="caution">
    <text evidence="9">The sequence shown here is derived from an EMBL/GenBank/DDBJ whole genome shotgun (WGS) entry which is preliminary data.</text>
</comment>
<dbReference type="Proteomes" id="UP000261011">
    <property type="component" value="Unassembled WGS sequence"/>
</dbReference>
<proteinExistence type="inferred from homology"/>
<evidence type="ECO:0000256" key="2">
    <source>
        <dbReference type="ARBA" id="ARBA00022448"/>
    </source>
</evidence>
<feature type="transmembrane region" description="Helical" evidence="7">
    <location>
        <begin position="158"/>
        <end position="179"/>
    </location>
</feature>
<dbReference type="CDD" id="cd06261">
    <property type="entry name" value="TM_PBP2"/>
    <property type="match status" value="1"/>
</dbReference>
<evidence type="ECO:0000256" key="5">
    <source>
        <dbReference type="ARBA" id="ARBA00022989"/>
    </source>
</evidence>
<dbReference type="OrthoDB" id="5174895at2"/>
<dbReference type="SUPFAM" id="SSF161098">
    <property type="entry name" value="MetI-like"/>
    <property type="match status" value="1"/>
</dbReference>
<evidence type="ECO:0000259" key="8">
    <source>
        <dbReference type="PROSITE" id="PS50928"/>
    </source>
</evidence>
<organism evidence="9 10">
    <name type="scientific">Anaerococcus nagyae</name>
    <dbReference type="NCBI Taxonomy" id="1755241"/>
    <lineage>
        <taxon>Bacteria</taxon>
        <taxon>Bacillati</taxon>
        <taxon>Bacillota</taxon>
        <taxon>Tissierellia</taxon>
        <taxon>Tissierellales</taxon>
        <taxon>Peptoniphilaceae</taxon>
        <taxon>Anaerococcus</taxon>
    </lineage>
</organism>
<dbReference type="Gene3D" id="1.10.3720.10">
    <property type="entry name" value="MetI-like"/>
    <property type="match status" value="1"/>
</dbReference>
<dbReference type="RefSeq" id="WP_117522329.1">
    <property type="nucleotide sequence ID" value="NZ_QVEU01000012.1"/>
</dbReference>
<dbReference type="EMBL" id="QVEU01000012">
    <property type="protein sequence ID" value="RGB74300.1"/>
    <property type="molecule type" value="Genomic_DNA"/>
</dbReference>
<dbReference type="PANTHER" id="PTHR30193:SF37">
    <property type="entry name" value="INNER MEMBRANE ABC TRANSPORTER PERMEASE PROTEIN YCJO"/>
    <property type="match status" value="1"/>
</dbReference>
<keyword evidence="5 7" id="KW-1133">Transmembrane helix</keyword>
<evidence type="ECO:0000256" key="6">
    <source>
        <dbReference type="ARBA" id="ARBA00023136"/>
    </source>
</evidence>
<comment type="similarity">
    <text evidence="7">Belongs to the binding-protein-dependent transport system permease family.</text>
</comment>
<evidence type="ECO:0000256" key="4">
    <source>
        <dbReference type="ARBA" id="ARBA00022692"/>
    </source>
</evidence>
<dbReference type="InterPro" id="IPR000515">
    <property type="entry name" value="MetI-like"/>
</dbReference>
<evidence type="ECO:0000256" key="3">
    <source>
        <dbReference type="ARBA" id="ARBA00022475"/>
    </source>
</evidence>
<dbReference type="InterPro" id="IPR035906">
    <property type="entry name" value="MetI-like_sf"/>
</dbReference>
<keyword evidence="4 7" id="KW-0812">Transmembrane</keyword>
<feature type="transmembrane region" description="Helical" evidence="7">
    <location>
        <begin position="7"/>
        <end position="28"/>
    </location>
</feature>
<dbReference type="GO" id="GO:0055085">
    <property type="term" value="P:transmembrane transport"/>
    <property type="evidence" value="ECO:0007669"/>
    <property type="project" value="InterPro"/>
</dbReference>
<comment type="subcellular location">
    <subcellularLocation>
        <location evidence="1 7">Cell membrane</location>
        <topology evidence="1 7">Multi-pass membrane protein</topology>
    </subcellularLocation>
</comment>
<keyword evidence="2 7" id="KW-0813">Transport</keyword>
<name>A0A3E2TF91_9FIRM</name>
<feature type="transmembrane region" description="Helical" evidence="7">
    <location>
        <begin position="268"/>
        <end position="289"/>
    </location>
</feature>
<keyword evidence="10" id="KW-1185">Reference proteome</keyword>
<feature type="domain" description="ABC transmembrane type-1" evidence="8">
    <location>
        <begin position="69"/>
        <end position="285"/>
    </location>
</feature>
<evidence type="ECO:0000313" key="9">
    <source>
        <dbReference type="EMBL" id="RGB74300.1"/>
    </source>
</evidence>
<dbReference type="GO" id="GO:0005886">
    <property type="term" value="C:plasma membrane"/>
    <property type="evidence" value="ECO:0007669"/>
    <property type="project" value="UniProtKB-SubCell"/>
</dbReference>
<evidence type="ECO:0000256" key="1">
    <source>
        <dbReference type="ARBA" id="ARBA00004651"/>
    </source>
</evidence>
<sequence>MKIKKSTIALFLGPALLLFIVFTLYPVLRTFLMSLYRVNTVTTSINEWEFVGLQNYVDLFSNSIFKISLKNIVKIWFFSGIGTIGISLIFAAILNSDIMGKRFFTSIIYLPKVISAIAIGYAWLLYVFNSQFGLFNKIFSGIGLDSVAKVEWLSPDHIFTAMILAAIFNAIGQYTLMYISAMTRIPKDYYEVAKIEGESKFKQFFTITLPLIKDVIKTSLVLFTTGTIGFFAFSRIFGHITTVTPMLFTYNQIFGTEINPSTNVGIGAASGVIMTLIGVLFFVISNIIVKNTDFEY</sequence>
<feature type="transmembrane region" description="Helical" evidence="7">
    <location>
        <begin position="220"/>
        <end position="248"/>
    </location>
</feature>
<dbReference type="AlphaFoldDB" id="A0A3E2TF91"/>
<protein>
    <submittedName>
        <fullName evidence="9">Sugar ABC transporter permease</fullName>
    </submittedName>
</protein>
<dbReference type="PANTHER" id="PTHR30193">
    <property type="entry name" value="ABC TRANSPORTER PERMEASE PROTEIN"/>
    <property type="match status" value="1"/>
</dbReference>
<reference evidence="9 10" key="1">
    <citation type="submission" date="2018-08" db="EMBL/GenBank/DDBJ databases">
        <title>A genome reference for cultivated species of the human gut microbiota.</title>
        <authorList>
            <person name="Zou Y."/>
            <person name="Xue W."/>
            <person name="Luo G."/>
        </authorList>
    </citation>
    <scope>NUCLEOTIDE SEQUENCE [LARGE SCALE GENOMIC DNA]</scope>
    <source>
        <strain evidence="9 10">OF01-3</strain>
    </source>
</reference>
<dbReference type="InterPro" id="IPR051393">
    <property type="entry name" value="ABC_transporter_permease"/>
</dbReference>
<feature type="transmembrane region" description="Helical" evidence="7">
    <location>
        <begin position="107"/>
        <end position="128"/>
    </location>
</feature>
<accession>A0A3E2TF91</accession>
<gene>
    <name evidence="9" type="ORF">DXA39_08715</name>
</gene>
<keyword evidence="6 7" id="KW-0472">Membrane</keyword>
<dbReference type="PROSITE" id="PS50928">
    <property type="entry name" value="ABC_TM1"/>
    <property type="match status" value="1"/>
</dbReference>
<evidence type="ECO:0000313" key="10">
    <source>
        <dbReference type="Proteomes" id="UP000261011"/>
    </source>
</evidence>
<dbReference type="Pfam" id="PF00528">
    <property type="entry name" value="BPD_transp_1"/>
    <property type="match status" value="1"/>
</dbReference>
<keyword evidence="3" id="KW-1003">Cell membrane</keyword>
<feature type="transmembrane region" description="Helical" evidence="7">
    <location>
        <begin position="75"/>
        <end position="95"/>
    </location>
</feature>
<evidence type="ECO:0000256" key="7">
    <source>
        <dbReference type="RuleBase" id="RU363032"/>
    </source>
</evidence>